<dbReference type="Gene3D" id="1.10.1660.10">
    <property type="match status" value="1"/>
</dbReference>
<proteinExistence type="predicted"/>
<protein>
    <submittedName>
        <fullName evidence="3">MerR family transcriptional regulator</fullName>
    </submittedName>
</protein>
<accession>A0A0B5EKK2</accession>
<name>A0A0B5EKK2_STRA4</name>
<dbReference type="PROSITE" id="PS50937">
    <property type="entry name" value="HTH_MERR_2"/>
    <property type="match status" value="1"/>
</dbReference>
<evidence type="ECO:0000256" key="1">
    <source>
        <dbReference type="ARBA" id="ARBA00023125"/>
    </source>
</evidence>
<dbReference type="InterPro" id="IPR047057">
    <property type="entry name" value="MerR_fam"/>
</dbReference>
<keyword evidence="1" id="KW-0238">DNA-binding</keyword>
<gene>
    <name evidence="3" type="ORF">SLNWT_1688</name>
</gene>
<dbReference type="EMBL" id="CP010519">
    <property type="protein sequence ID" value="AJE82064.1"/>
    <property type="molecule type" value="Genomic_DNA"/>
</dbReference>
<keyword evidence="4" id="KW-1185">Reference proteome</keyword>
<dbReference type="PANTHER" id="PTHR30204:SF98">
    <property type="entry name" value="HTH-TYPE TRANSCRIPTIONAL REGULATOR ADHR"/>
    <property type="match status" value="1"/>
</dbReference>
<dbReference type="Pfam" id="PF13411">
    <property type="entry name" value="MerR_1"/>
    <property type="match status" value="1"/>
</dbReference>
<dbReference type="GO" id="GO:0003700">
    <property type="term" value="F:DNA-binding transcription factor activity"/>
    <property type="evidence" value="ECO:0007669"/>
    <property type="project" value="InterPro"/>
</dbReference>
<feature type="domain" description="HTH merR-type" evidence="2">
    <location>
        <begin position="1"/>
        <end position="70"/>
    </location>
</feature>
<reference evidence="3 4" key="1">
    <citation type="submission" date="2015-01" db="EMBL/GenBank/DDBJ databases">
        <title>Enhanced salinomycin production by adjusting the supply of polyketide extender units in Streptomyce albus DSM 41398.</title>
        <authorList>
            <person name="Lu C."/>
        </authorList>
    </citation>
    <scope>NUCLEOTIDE SEQUENCE [LARGE SCALE GENOMIC DNA]</scope>
    <source>
        <strain evidence="4">ATCC 21838 / DSM 41398 / FERM P-419 / JCM 4703 / NBRC 107858</strain>
    </source>
</reference>
<evidence type="ECO:0000259" key="2">
    <source>
        <dbReference type="PROSITE" id="PS50937"/>
    </source>
</evidence>
<dbReference type="InterPro" id="IPR009061">
    <property type="entry name" value="DNA-bd_dom_put_sf"/>
</dbReference>
<evidence type="ECO:0000313" key="4">
    <source>
        <dbReference type="Proteomes" id="UP000031523"/>
    </source>
</evidence>
<dbReference type="SMART" id="SM00422">
    <property type="entry name" value="HTH_MERR"/>
    <property type="match status" value="1"/>
</dbReference>
<dbReference type="InterPro" id="IPR000551">
    <property type="entry name" value="MerR-type_HTH_dom"/>
</dbReference>
<organism evidence="3 4">
    <name type="scientific">Streptomyces albus (strain ATCC 21838 / DSM 41398 / FERM P-419 / JCM 4703 / NBRC 107858)</name>
    <dbReference type="NCBI Taxonomy" id="1081613"/>
    <lineage>
        <taxon>Bacteria</taxon>
        <taxon>Bacillati</taxon>
        <taxon>Actinomycetota</taxon>
        <taxon>Actinomycetes</taxon>
        <taxon>Kitasatosporales</taxon>
        <taxon>Streptomycetaceae</taxon>
        <taxon>Streptomyces</taxon>
    </lineage>
</organism>
<dbReference type="PRINTS" id="PR00040">
    <property type="entry name" value="HTHMERR"/>
</dbReference>
<dbReference type="PANTHER" id="PTHR30204">
    <property type="entry name" value="REDOX-CYCLING DRUG-SENSING TRANSCRIPTIONAL ACTIVATOR SOXR"/>
    <property type="match status" value="1"/>
</dbReference>
<sequence>MRLSELSEHSGVSTATIKFYLREGLLPPGRRISATQAEYGEHHLRRLRLVRALIQIGKVPVATAREVLSHVDDDSLGRTIRLGAALWALPQGNPPAEDLEDPEVAAATAELEELLTRLGWSNAQQIGALSPVYRSLAAGLATLRRLGFPGDIETLLPYARAMHELAERDLDALEALDSEAEQVETAVGSAVLFEPLLLSLRRLAQEEESARRYGY</sequence>
<evidence type="ECO:0000313" key="3">
    <source>
        <dbReference type="EMBL" id="AJE82064.1"/>
    </source>
</evidence>
<dbReference type="Proteomes" id="UP000031523">
    <property type="component" value="Chromosome"/>
</dbReference>
<dbReference type="AlphaFoldDB" id="A0A0B5EKK2"/>
<dbReference type="SUPFAM" id="SSF46955">
    <property type="entry name" value="Putative DNA-binding domain"/>
    <property type="match status" value="1"/>
</dbReference>
<dbReference type="GO" id="GO:0003677">
    <property type="term" value="F:DNA binding"/>
    <property type="evidence" value="ECO:0007669"/>
    <property type="project" value="UniProtKB-KW"/>
</dbReference>
<dbReference type="KEGG" id="sals:SLNWT_1688"/>